<evidence type="ECO:0000256" key="2">
    <source>
        <dbReference type="ARBA" id="ARBA00004236"/>
    </source>
</evidence>
<proteinExistence type="predicted"/>
<feature type="domain" description="Histidine kinase" evidence="8">
    <location>
        <begin position="329"/>
        <end position="548"/>
    </location>
</feature>
<keyword evidence="5" id="KW-0418">Kinase</keyword>
<keyword evidence="5" id="KW-0808">Transferase</keyword>
<dbReference type="Pfam" id="PF00072">
    <property type="entry name" value="Response_reg"/>
    <property type="match status" value="1"/>
</dbReference>
<feature type="modified residue" description="4-aspartylphosphate" evidence="7">
    <location>
        <position position="640"/>
    </location>
</feature>
<dbReference type="SMART" id="SM00388">
    <property type="entry name" value="HisKA"/>
    <property type="match status" value="1"/>
</dbReference>
<reference evidence="11 12" key="1">
    <citation type="journal article" date="2014" name="Genome Announc.">
        <title>Draft Genome Sequence of Propane- and Butane-Oxidizing Actinobacterium Rhodococcus ruber IEGM 231.</title>
        <authorList>
            <person name="Ivshina I.B."/>
            <person name="Kuyukina M.S."/>
            <person name="Krivoruchko A.V."/>
            <person name="Barbe V."/>
            <person name="Fischer C."/>
        </authorList>
    </citation>
    <scope>NUCLEOTIDE SEQUENCE [LARGE SCALE GENOMIC DNA]</scope>
</reference>
<dbReference type="InterPro" id="IPR003594">
    <property type="entry name" value="HATPase_dom"/>
</dbReference>
<dbReference type="PROSITE" id="PS50921">
    <property type="entry name" value="ANTAR"/>
    <property type="match status" value="1"/>
</dbReference>
<dbReference type="InterPro" id="IPR036388">
    <property type="entry name" value="WH-like_DNA-bd_sf"/>
</dbReference>
<keyword evidence="4 7" id="KW-0597">Phosphoprotein</keyword>
<dbReference type="PANTHER" id="PTHR43547">
    <property type="entry name" value="TWO-COMPONENT HISTIDINE KINASE"/>
    <property type="match status" value="1"/>
</dbReference>
<dbReference type="InterPro" id="IPR003661">
    <property type="entry name" value="HisK_dim/P_dom"/>
</dbReference>
<dbReference type="Pfam" id="PF03861">
    <property type="entry name" value="ANTAR"/>
    <property type="match status" value="1"/>
</dbReference>
<sequence length="793" mass="84397">MDDETSARTLFPGPDPTATVHRDADWAATQLGPIDTWPPELTAAVRTVVPSRVPMLLCWGPELVQIFNDAFRPLLGEKFPAAAAQRAAECWEEIWDVIGALVTQAQRGEPTLSERMQLFMHRFGYTEETYWTFSYSPVRAADGTVAGIFVATTDVTEQVLAERRAAVLRELGQLAMTETATAHDACRAALGLLGGHEDDLPFGSAHLCCEGVMVTVAEFGAAPGVVSDLSEVIARVAGSGKAEAVADLGPDRDTAVVLPLPVSGGGPAGALVLGTSRFRELDEQYRVFLDMVAVRVSTALSDAQAYEAERRRAAELAELDAAKSRFFENVSHEFRTPLTLLLGPLQTLLDEHTAALPPAQVAAVAAARRAALRLQRLVDMLLDVARGDAGRLAAHSEPTDIVAVTRDGAELFRDAADLAGLALEVDVDDVPSRYVAIDRTMWTHIVLNLLSNAIKFTQAGSVSVTLRGDGANLVLRVADTGTGIAEAERGKIFDRFYQIGDRSGRSREGSGIGLSLVAQFVAALGGSVSVDDVAPHGTVFTVTVPAVPSSQPAPGAADDVVASAGAAYLGEVEAWRPVAVPAAGPREGQPCILLVEDNADMRDHLLGLLTAQGWHVDATADAESALERIRAELPDLLLTDVMLPGRSGLSLLQDVRDDERLARLPVILLTARAGSESAVEGLRAGADDYVVKPFHPSELTARVRVHLEMSRLREELLAASAHEAASLRIALDTRSVTSRAVGLLMAAHRVDADTAFAQLSAMSQATNVKVRTLAAEIVENFTASLTEQPPPQP</sequence>
<dbReference type="SMART" id="SM00387">
    <property type="entry name" value="HATPase_c"/>
    <property type="match status" value="1"/>
</dbReference>
<dbReference type="PRINTS" id="PR00344">
    <property type="entry name" value="BCTRLSENSOR"/>
</dbReference>
<dbReference type="eggNOG" id="COG2205">
    <property type="taxonomic scope" value="Bacteria"/>
</dbReference>
<keyword evidence="6" id="KW-0902">Two-component regulatory system</keyword>
<dbReference type="EMBL" id="CCSD01000090">
    <property type="protein sequence ID" value="CDZ90863.1"/>
    <property type="molecule type" value="Genomic_DNA"/>
</dbReference>
<feature type="domain" description="ANTAR" evidence="10">
    <location>
        <begin position="717"/>
        <end position="778"/>
    </location>
</feature>
<dbReference type="SUPFAM" id="SSF47384">
    <property type="entry name" value="Homodimeric domain of signal transducing histidine kinase"/>
    <property type="match status" value="1"/>
</dbReference>
<comment type="subcellular location">
    <subcellularLocation>
        <location evidence="2">Cell membrane</location>
    </subcellularLocation>
</comment>
<dbReference type="Pfam" id="PF02518">
    <property type="entry name" value="HATPase_c"/>
    <property type="match status" value="1"/>
</dbReference>
<dbReference type="AlphaFoldDB" id="A0A098BQ90"/>
<dbReference type="RefSeq" id="WP_010593835.1">
    <property type="nucleotide sequence ID" value="NZ_CP024315.1"/>
</dbReference>
<dbReference type="Proteomes" id="UP000042997">
    <property type="component" value="Unassembled WGS sequence"/>
</dbReference>
<dbReference type="Gene3D" id="3.30.565.10">
    <property type="entry name" value="Histidine kinase-like ATPase, C-terminal domain"/>
    <property type="match status" value="1"/>
</dbReference>
<dbReference type="eggNOG" id="COG0745">
    <property type="taxonomic scope" value="Bacteria"/>
</dbReference>
<evidence type="ECO:0000256" key="5">
    <source>
        <dbReference type="ARBA" id="ARBA00022777"/>
    </source>
</evidence>
<dbReference type="GO" id="GO:0000155">
    <property type="term" value="F:phosphorelay sensor kinase activity"/>
    <property type="evidence" value="ECO:0007669"/>
    <property type="project" value="InterPro"/>
</dbReference>
<dbReference type="SMART" id="SM00448">
    <property type="entry name" value="REC"/>
    <property type="match status" value="1"/>
</dbReference>
<dbReference type="Gene3D" id="1.10.10.10">
    <property type="entry name" value="Winged helix-like DNA-binding domain superfamily/Winged helix DNA-binding domain"/>
    <property type="match status" value="1"/>
</dbReference>
<dbReference type="InterPro" id="IPR005467">
    <property type="entry name" value="His_kinase_dom"/>
</dbReference>
<dbReference type="InterPro" id="IPR004358">
    <property type="entry name" value="Sig_transdc_His_kin-like_C"/>
</dbReference>
<evidence type="ECO:0000259" key="9">
    <source>
        <dbReference type="PROSITE" id="PS50110"/>
    </source>
</evidence>
<dbReference type="GO" id="GO:0005886">
    <property type="term" value="C:plasma membrane"/>
    <property type="evidence" value="ECO:0007669"/>
    <property type="project" value="UniProtKB-SubCell"/>
</dbReference>
<dbReference type="InterPro" id="IPR013656">
    <property type="entry name" value="PAS_4"/>
</dbReference>
<dbReference type="KEGG" id="rrz:CS378_20605"/>
<dbReference type="InterPro" id="IPR011006">
    <property type="entry name" value="CheY-like_superfamily"/>
</dbReference>
<accession>A0A098BQ90</accession>
<name>A0A098BQ90_9NOCA</name>
<dbReference type="GO" id="GO:0003723">
    <property type="term" value="F:RNA binding"/>
    <property type="evidence" value="ECO:0007669"/>
    <property type="project" value="InterPro"/>
</dbReference>
<dbReference type="PROSITE" id="PS50110">
    <property type="entry name" value="RESPONSE_REGULATORY"/>
    <property type="match status" value="1"/>
</dbReference>
<dbReference type="Pfam" id="PF08448">
    <property type="entry name" value="PAS_4"/>
    <property type="match status" value="1"/>
</dbReference>
<gene>
    <name evidence="11" type="ORF">RHRU231_760022</name>
</gene>
<dbReference type="InterPro" id="IPR036890">
    <property type="entry name" value="HATPase_C_sf"/>
</dbReference>
<dbReference type="Gene3D" id="1.10.287.130">
    <property type="match status" value="1"/>
</dbReference>
<evidence type="ECO:0000313" key="11">
    <source>
        <dbReference type="EMBL" id="CDZ90863.1"/>
    </source>
</evidence>
<evidence type="ECO:0000256" key="7">
    <source>
        <dbReference type="PROSITE-ProRule" id="PRU00169"/>
    </source>
</evidence>
<dbReference type="InterPro" id="IPR036097">
    <property type="entry name" value="HisK_dim/P_sf"/>
</dbReference>
<dbReference type="SMART" id="SM01012">
    <property type="entry name" value="ANTAR"/>
    <property type="match status" value="1"/>
</dbReference>
<dbReference type="InterPro" id="IPR001789">
    <property type="entry name" value="Sig_transdc_resp-reg_receiver"/>
</dbReference>
<protein>
    <recommendedName>
        <fullName evidence="3">histidine kinase</fullName>
        <ecNumber evidence="3">2.7.13.3</ecNumber>
    </recommendedName>
</protein>
<dbReference type="PANTHER" id="PTHR43547:SF2">
    <property type="entry name" value="HYBRID SIGNAL TRANSDUCTION HISTIDINE KINASE C"/>
    <property type="match status" value="1"/>
</dbReference>
<organism evidence="11 12">
    <name type="scientific">Rhodococcus ruber</name>
    <dbReference type="NCBI Taxonomy" id="1830"/>
    <lineage>
        <taxon>Bacteria</taxon>
        <taxon>Bacillati</taxon>
        <taxon>Actinomycetota</taxon>
        <taxon>Actinomycetes</taxon>
        <taxon>Mycobacteriales</taxon>
        <taxon>Nocardiaceae</taxon>
        <taxon>Rhodococcus</taxon>
    </lineage>
</organism>
<evidence type="ECO:0000259" key="8">
    <source>
        <dbReference type="PROSITE" id="PS50109"/>
    </source>
</evidence>
<evidence type="ECO:0000313" key="12">
    <source>
        <dbReference type="Proteomes" id="UP000042997"/>
    </source>
</evidence>
<dbReference type="Gene3D" id="3.40.50.2300">
    <property type="match status" value="1"/>
</dbReference>
<dbReference type="SUPFAM" id="SSF52172">
    <property type="entry name" value="CheY-like"/>
    <property type="match status" value="1"/>
</dbReference>
<dbReference type="Pfam" id="PF00512">
    <property type="entry name" value="HisKA"/>
    <property type="match status" value="1"/>
</dbReference>
<dbReference type="EC" id="2.7.13.3" evidence="3"/>
<dbReference type="SUPFAM" id="SSF55781">
    <property type="entry name" value="GAF domain-like"/>
    <property type="match status" value="1"/>
</dbReference>
<dbReference type="InterPro" id="IPR005561">
    <property type="entry name" value="ANTAR"/>
</dbReference>
<evidence type="ECO:0000256" key="4">
    <source>
        <dbReference type="ARBA" id="ARBA00022553"/>
    </source>
</evidence>
<evidence type="ECO:0000256" key="1">
    <source>
        <dbReference type="ARBA" id="ARBA00000085"/>
    </source>
</evidence>
<dbReference type="SUPFAM" id="SSF55874">
    <property type="entry name" value="ATPase domain of HSP90 chaperone/DNA topoisomerase II/histidine kinase"/>
    <property type="match status" value="1"/>
</dbReference>
<dbReference type="Gene3D" id="3.30.450.20">
    <property type="entry name" value="PAS domain"/>
    <property type="match status" value="1"/>
</dbReference>
<feature type="domain" description="Response regulatory" evidence="9">
    <location>
        <begin position="591"/>
        <end position="707"/>
    </location>
</feature>
<evidence type="ECO:0000256" key="3">
    <source>
        <dbReference type="ARBA" id="ARBA00012438"/>
    </source>
</evidence>
<dbReference type="PROSITE" id="PS50109">
    <property type="entry name" value="HIS_KIN"/>
    <property type="match status" value="1"/>
</dbReference>
<evidence type="ECO:0000256" key="6">
    <source>
        <dbReference type="ARBA" id="ARBA00023012"/>
    </source>
</evidence>
<evidence type="ECO:0000259" key="10">
    <source>
        <dbReference type="PROSITE" id="PS50921"/>
    </source>
</evidence>
<dbReference type="OrthoDB" id="163538at2"/>
<comment type="catalytic activity">
    <reaction evidence="1">
        <text>ATP + protein L-histidine = ADP + protein N-phospho-L-histidine.</text>
        <dbReference type="EC" id="2.7.13.3"/>
    </reaction>
</comment>